<name>A5B9S4_VITVI</name>
<dbReference type="EMBL" id="AM451599">
    <property type="protein sequence ID" value="CAN80936.1"/>
    <property type="molecule type" value="Genomic_DNA"/>
</dbReference>
<organism evidence="1">
    <name type="scientific">Vitis vinifera</name>
    <name type="common">Grape</name>
    <dbReference type="NCBI Taxonomy" id="29760"/>
    <lineage>
        <taxon>Eukaryota</taxon>
        <taxon>Viridiplantae</taxon>
        <taxon>Streptophyta</taxon>
        <taxon>Embryophyta</taxon>
        <taxon>Tracheophyta</taxon>
        <taxon>Spermatophyta</taxon>
        <taxon>Magnoliopsida</taxon>
        <taxon>eudicotyledons</taxon>
        <taxon>Gunneridae</taxon>
        <taxon>Pentapetalae</taxon>
        <taxon>rosids</taxon>
        <taxon>Vitales</taxon>
        <taxon>Vitaceae</taxon>
        <taxon>Viteae</taxon>
        <taxon>Vitis</taxon>
    </lineage>
</organism>
<accession>A5B9S4</accession>
<evidence type="ECO:0000313" key="1">
    <source>
        <dbReference type="EMBL" id="CAN80936.1"/>
    </source>
</evidence>
<gene>
    <name evidence="1" type="ORF">VITISV_005840</name>
</gene>
<sequence>MAVAYGDIYMLINRLFHQRNRFVGLNAANATRNLQHCDFVASDGEEIYTWCQLSTTLEELAHSDTLAYMWLLAACANWLKAVPAAVHVVGCDG</sequence>
<protein>
    <submittedName>
        <fullName evidence="1">Uncharacterized protein</fullName>
    </submittedName>
</protein>
<reference evidence="1" key="1">
    <citation type="journal article" date="2007" name="PLoS ONE">
        <title>The first genome sequence of an elite grapevine cultivar (Pinot noir Vitis vinifera L.): coping with a highly heterozygous genome.</title>
        <authorList>
            <person name="Velasco R."/>
            <person name="Zharkikh A."/>
            <person name="Troggio M."/>
            <person name="Cartwright D.A."/>
            <person name="Cestaro A."/>
            <person name="Pruss D."/>
            <person name="Pindo M."/>
            <person name="FitzGerald L.M."/>
            <person name="Vezzulli S."/>
            <person name="Reid J."/>
            <person name="Malacarne G."/>
            <person name="Iliev D."/>
            <person name="Coppola G."/>
            <person name="Wardell B."/>
            <person name="Micheletti D."/>
            <person name="Macalma T."/>
            <person name="Facci M."/>
            <person name="Mitchell J.T."/>
            <person name="Perazzolli M."/>
            <person name="Eldredge G."/>
            <person name="Gatto P."/>
            <person name="Oyzerski R."/>
            <person name="Moretto M."/>
            <person name="Gutin N."/>
            <person name="Stefanini M."/>
            <person name="Chen Y."/>
            <person name="Segala C."/>
            <person name="Davenport C."/>
            <person name="Dematte L."/>
            <person name="Mraz A."/>
            <person name="Battilana J."/>
            <person name="Stormo K."/>
            <person name="Costa F."/>
            <person name="Tao Q."/>
            <person name="Si-Ammour A."/>
            <person name="Harkins T."/>
            <person name="Lackey A."/>
            <person name="Perbost C."/>
            <person name="Taillon B."/>
            <person name="Stella A."/>
            <person name="Solovyev V."/>
            <person name="Fawcett J.A."/>
            <person name="Sterck L."/>
            <person name="Vandepoele K."/>
            <person name="Grando S.M."/>
            <person name="Toppo S."/>
            <person name="Moser C."/>
            <person name="Lanchbury J."/>
            <person name="Bogden R."/>
            <person name="Skolnick M."/>
            <person name="Sgaramella V."/>
            <person name="Bhatnagar S.K."/>
            <person name="Fontana P."/>
            <person name="Gutin A."/>
            <person name="Van de Peer Y."/>
            <person name="Salamini F."/>
            <person name="Viola R."/>
        </authorList>
    </citation>
    <scope>NUCLEOTIDE SEQUENCE</scope>
</reference>
<proteinExistence type="predicted"/>
<dbReference type="AlphaFoldDB" id="A5B9S4"/>